<dbReference type="InterPro" id="IPR050771">
    <property type="entry name" value="Alpha-ketoacid_DH_E1_comp"/>
</dbReference>
<evidence type="ECO:0000256" key="4">
    <source>
        <dbReference type="RuleBase" id="RU365014"/>
    </source>
</evidence>
<dbReference type="InterPro" id="IPR001017">
    <property type="entry name" value="DH_E1"/>
</dbReference>
<dbReference type="PANTHER" id="PTHR43380:SF1">
    <property type="entry name" value="2-OXOISOVALERATE DEHYDROGENASE SUBUNIT ALPHA, MITOCHONDRIAL"/>
    <property type="match status" value="1"/>
</dbReference>
<dbReference type="CDD" id="cd02000">
    <property type="entry name" value="TPP_E1_PDC_ADC_BCADC"/>
    <property type="match status" value="1"/>
</dbReference>
<dbReference type="SUPFAM" id="SSF52518">
    <property type="entry name" value="Thiamin diphosphate-binding fold (THDP-binding)"/>
    <property type="match status" value="1"/>
</dbReference>
<comment type="function">
    <text evidence="4">The branched-chain alpha-keto dehydrogenase complex catalyzes the overall conversion of alpha-keto acids to acyl-CoA and CO(2). It contains multiple copies of three enzymatic components: branched-chain alpha-keto acid decarboxylase (E1), lipoamide acyltransferase (E2) and lipoamide dehydrogenase (E3).</text>
</comment>
<organism evidence="6 7">
    <name type="scientific">Paenibacillus vulneris</name>
    <dbReference type="NCBI Taxonomy" id="1133364"/>
    <lineage>
        <taxon>Bacteria</taxon>
        <taxon>Bacillati</taxon>
        <taxon>Bacillota</taxon>
        <taxon>Bacilli</taxon>
        <taxon>Bacillales</taxon>
        <taxon>Paenibacillaceae</taxon>
        <taxon>Paenibacillus</taxon>
    </lineage>
</organism>
<evidence type="ECO:0000259" key="5">
    <source>
        <dbReference type="Pfam" id="PF00676"/>
    </source>
</evidence>
<proteinExistence type="inferred from homology"/>
<comment type="similarity">
    <text evidence="4">Belongs to the BCKDHA family.</text>
</comment>
<evidence type="ECO:0000313" key="6">
    <source>
        <dbReference type="EMBL" id="MFD1218516.1"/>
    </source>
</evidence>
<comment type="cofactor">
    <cofactor evidence="1 4">
        <name>thiamine diphosphate</name>
        <dbReference type="ChEBI" id="CHEBI:58937"/>
    </cofactor>
</comment>
<feature type="domain" description="Dehydrogenase E1 component" evidence="5">
    <location>
        <begin position="24"/>
        <end position="322"/>
    </location>
</feature>
<evidence type="ECO:0000313" key="7">
    <source>
        <dbReference type="Proteomes" id="UP001597180"/>
    </source>
</evidence>
<comment type="caution">
    <text evidence="6">The sequence shown here is derived from an EMBL/GenBank/DDBJ whole genome shotgun (WGS) entry which is preliminary data.</text>
</comment>
<keyword evidence="7" id="KW-1185">Reference proteome</keyword>
<keyword evidence="3 4" id="KW-0786">Thiamine pyrophosphate</keyword>
<keyword evidence="2 4" id="KW-0560">Oxidoreductase</keyword>
<dbReference type="RefSeq" id="WP_079910773.1">
    <property type="nucleotide sequence ID" value="NZ_BAABJG010000032.1"/>
</dbReference>
<evidence type="ECO:0000256" key="3">
    <source>
        <dbReference type="ARBA" id="ARBA00023052"/>
    </source>
</evidence>
<protein>
    <recommendedName>
        <fullName evidence="4">2-oxoisovalerate dehydrogenase subunit alpha</fullName>
        <ecNumber evidence="4">1.2.4.4</ecNumber>
    </recommendedName>
    <alternativeName>
        <fullName evidence="4">Branched-chain alpha-keto acid dehydrogenase E1 component alpha chain</fullName>
    </alternativeName>
</protein>
<dbReference type="Proteomes" id="UP001597180">
    <property type="component" value="Unassembled WGS sequence"/>
</dbReference>
<dbReference type="EMBL" id="JBHTLU010000002">
    <property type="protein sequence ID" value="MFD1218516.1"/>
    <property type="molecule type" value="Genomic_DNA"/>
</dbReference>
<dbReference type="EC" id="1.2.4.4" evidence="4"/>
<dbReference type="Pfam" id="PF00676">
    <property type="entry name" value="E1_dh"/>
    <property type="match status" value="1"/>
</dbReference>
<reference evidence="7" key="1">
    <citation type="journal article" date="2019" name="Int. J. Syst. Evol. Microbiol.">
        <title>The Global Catalogue of Microorganisms (GCM) 10K type strain sequencing project: providing services to taxonomists for standard genome sequencing and annotation.</title>
        <authorList>
            <consortium name="The Broad Institute Genomics Platform"/>
            <consortium name="The Broad Institute Genome Sequencing Center for Infectious Disease"/>
            <person name="Wu L."/>
            <person name="Ma J."/>
        </authorList>
    </citation>
    <scope>NUCLEOTIDE SEQUENCE [LARGE SCALE GENOMIC DNA]</scope>
    <source>
        <strain evidence="7">CCUG 53270</strain>
    </source>
</reference>
<comment type="catalytic activity">
    <reaction evidence="4">
        <text>N(6)-[(R)-lipoyl]-L-lysyl-[protein] + 3-methyl-2-oxobutanoate + H(+) = N(6)-[(R)-S(8)-2-methylpropanoyldihydrolipoyl]-L-lysyl-[protein] + CO2</text>
        <dbReference type="Rhea" id="RHEA:13457"/>
        <dbReference type="Rhea" id="RHEA-COMP:10474"/>
        <dbReference type="Rhea" id="RHEA-COMP:10497"/>
        <dbReference type="ChEBI" id="CHEBI:11851"/>
        <dbReference type="ChEBI" id="CHEBI:15378"/>
        <dbReference type="ChEBI" id="CHEBI:16526"/>
        <dbReference type="ChEBI" id="CHEBI:83099"/>
        <dbReference type="ChEBI" id="CHEBI:83142"/>
        <dbReference type="EC" id="1.2.4.4"/>
    </reaction>
</comment>
<dbReference type="InterPro" id="IPR029061">
    <property type="entry name" value="THDP-binding"/>
</dbReference>
<evidence type="ECO:0000256" key="1">
    <source>
        <dbReference type="ARBA" id="ARBA00001964"/>
    </source>
</evidence>
<sequence>MSIGQLMRHRKLGLSDEQAVEMYKYMQRARKFDERAYLLQRAGKISFHVSGIGQEVTQVATAFALEKGKDYFLPYYRDYAFVLSVGMSMTELMLSVFAKAEDPNSGGRQMPGHFGHKKLNIVTGSSPVTTQVPHAVGIALAGKMKKQDFVTYVTFGEGSSNQGDFHEGCNFAGVHKLPVIFLCQNNQYAISVPLHKQVSGSIAERAIGYGFPGIKVDGNDALEVYRVVKEARERGLRGEGPTLIESVMYRLSPHSTSDDDMLYRTKEEVEENRAKDGIPKYRQYLTDCGLWSDEQEEELLAELKKEINEATQYAEQAPYPLPEDTLKHVYAEEGEV</sequence>
<accession>A0ABW3UFQ1</accession>
<dbReference type="Gene3D" id="3.40.50.970">
    <property type="match status" value="1"/>
</dbReference>
<evidence type="ECO:0000256" key="2">
    <source>
        <dbReference type="ARBA" id="ARBA00023002"/>
    </source>
</evidence>
<gene>
    <name evidence="6" type="ORF">ACFQ4B_00165</name>
</gene>
<dbReference type="PANTHER" id="PTHR43380">
    <property type="entry name" value="2-OXOISOVALERATE DEHYDROGENASE SUBUNIT ALPHA, MITOCHONDRIAL"/>
    <property type="match status" value="1"/>
</dbReference>
<name>A0ABW3UFQ1_9BACL</name>